<organism evidence="1 2">
    <name type="scientific">Streptomyces pimonensis</name>
    <dbReference type="NCBI Taxonomy" id="2860288"/>
    <lineage>
        <taxon>Bacteria</taxon>
        <taxon>Bacillati</taxon>
        <taxon>Actinomycetota</taxon>
        <taxon>Actinomycetes</taxon>
        <taxon>Kitasatosporales</taxon>
        <taxon>Streptomycetaceae</taxon>
        <taxon>Streptomyces</taxon>
    </lineage>
</organism>
<dbReference type="Proteomes" id="UP001567537">
    <property type="component" value="Unassembled WGS sequence"/>
</dbReference>
<keyword evidence="2" id="KW-1185">Reference proteome</keyword>
<evidence type="ECO:0000313" key="1">
    <source>
        <dbReference type="EMBL" id="MEZ3180802.1"/>
    </source>
</evidence>
<dbReference type="RefSeq" id="WP_371239724.1">
    <property type="nucleotide sequence ID" value="NZ_JAHWZY010000019.1"/>
</dbReference>
<name>A0ABV4J1J1_9ACTN</name>
<proteinExistence type="predicted"/>
<evidence type="ECO:0000313" key="2">
    <source>
        <dbReference type="Proteomes" id="UP001567537"/>
    </source>
</evidence>
<gene>
    <name evidence="1" type="ORF">KYY02_19540</name>
</gene>
<comment type="caution">
    <text evidence="1">The sequence shown here is derived from an EMBL/GenBank/DDBJ whole genome shotgun (WGS) entry which is preliminary data.</text>
</comment>
<reference evidence="1 2" key="1">
    <citation type="journal article" date="2021" name="Res Sq">
        <title>Streptomyces Pimoensis sp. nov., Isolated From the Taklimakan Desert in Xinjiang, China.</title>
        <authorList>
            <person name="Zhang P."/>
            <person name="Luo X."/>
            <person name="Luo X."/>
            <person name="Liu Z."/>
            <person name="Xia Z."/>
            <person name="Wan C."/>
            <person name="zhang L."/>
        </authorList>
    </citation>
    <scope>NUCLEOTIDE SEQUENCE [LARGE SCALE GENOMIC DNA]</scope>
    <source>
        <strain evidence="1 2">TRM75549</strain>
    </source>
</reference>
<accession>A0ABV4J1J1</accession>
<protein>
    <recommendedName>
        <fullName evidence="3">Secreted protein</fullName>
    </recommendedName>
</protein>
<dbReference type="EMBL" id="JAHWZY010000019">
    <property type="protein sequence ID" value="MEZ3180802.1"/>
    <property type="molecule type" value="Genomic_DNA"/>
</dbReference>
<sequence>MAGSCCGGSVRVLPRLDPAECNALQQTAAGLLVPQVQLAADPGVTVTAPTAGDCPQTWRVGIDGAWAQTEPTAFLHTLSGPSWQFEPVPALPAVTIPRSGWWDVDYQVRAASAIPDANTGTLIRQNGVGAGLLHNGTVVPGTEMTVIMQMQQPGDEGRHLQTETTRRRVLALTAGDTLALAARPFTDPPDGNASVIGAGTAHVLGDANGWTHISARWIGPVGDTPA</sequence>
<evidence type="ECO:0008006" key="3">
    <source>
        <dbReference type="Google" id="ProtNLM"/>
    </source>
</evidence>